<evidence type="ECO:0000313" key="1">
    <source>
        <dbReference type="Proteomes" id="UP000695022"/>
    </source>
</evidence>
<dbReference type="Proteomes" id="UP000695022">
    <property type="component" value="Unplaced"/>
</dbReference>
<reference evidence="2 3" key="1">
    <citation type="submission" date="2025-05" db="UniProtKB">
        <authorList>
            <consortium name="RefSeq"/>
        </authorList>
    </citation>
    <scope>IDENTIFICATION</scope>
</reference>
<dbReference type="RefSeq" id="XP_014670374.1">
    <property type="nucleotide sequence ID" value="XM_014814888.1"/>
</dbReference>
<accession>A0ABM1EDV4</accession>
<evidence type="ECO:0000313" key="3">
    <source>
        <dbReference type="RefSeq" id="XP_014670375.1"/>
    </source>
</evidence>
<gene>
    <name evidence="2 3" type="primary">LOC106811314</name>
</gene>
<keyword evidence="1" id="KW-1185">Reference proteome</keyword>
<proteinExistence type="predicted"/>
<protein>
    <submittedName>
        <fullName evidence="2">Uncharacterized protein LOC106811314 isoform X1</fullName>
    </submittedName>
    <submittedName>
        <fullName evidence="3">Uncharacterized protein LOC106811314 isoform X2</fullName>
    </submittedName>
</protein>
<name>A0ABM1EDV4_PRICU</name>
<dbReference type="GeneID" id="106811314"/>
<sequence length="173" mass="19087">MLRAASVGARTVRILSDDADVFVLLVYWCWKDGVSCHVQMEKWDGSVLDINATVTKLGIKCKEILGMHALSGCDTVSYPNGKGKVSALKVLNQTNIAGLDSVLGKDDATDSDLMATGKAFFLHLYGQKKCTSMNASRYEIYRKQKNPPSAKSLPPTNINQRLPIRRAHLQMML</sequence>
<dbReference type="RefSeq" id="XP_014670375.1">
    <property type="nucleotide sequence ID" value="XM_014814889.1"/>
</dbReference>
<evidence type="ECO:0000313" key="2">
    <source>
        <dbReference type="RefSeq" id="XP_014670374.1"/>
    </source>
</evidence>
<organism evidence="1 3">
    <name type="scientific">Priapulus caudatus</name>
    <name type="common">Priapulid worm</name>
    <dbReference type="NCBI Taxonomy" id="37621"/>
    <lineage>
        <taxon>Eukaryota</taxon>
        <taxon>Metazoa</taxon>
        <taxon>Ecdysozoa</taxon>
        <taxon>Scalidophora</taxon>
        <taxon>Priapulida</taxon>
        <taxon>Priapulimorpha</taxon>
        <taxon>Priapulimorphida</taxon>
        <taxon>Priapulidae</taxon>
        <taxon>Priapulus</taxon>
    </lineage>
</organism>